<keyword evidence="3" id="KW-0378">Hydrolase</keyword>
<dbReference type="InterPro" id="IPR055367">
    <property type="entry name" value="WH4_Lhr"/>
</dbReference>
<evidence type="ECO:0000256" key="8">
    <source>
        <dbReference type="ARBA" id="ARBA00023235"/>
    </source>
</evidence>
<protein>
    <submittedName>
        <fullName evidence="12">ATP-dependent helicase</fullName>
    </submittedName>
</protein>
<evidence type="ECO:0000256" key="1">
    <source>
        <dbReference type="ARBA" id="ARBA00022741"/>
    </source>
</evidence>
<evidence type="ECO:0000256" key="2">
    <source>
        <dbReference type="ARBA" id="ARBA00022763"/>
    </source>
</evidence>
<dbReference type="InterPro" id="IPR052511">
    <property type="entry name" value="ATP-dep_Helicase"/>
</dbReference>
<evidence type="ECO:0000256" key="5">
    <source>
        <dbReference type="ARBA" id="ARBA00022840"/>
    </source>
</evidence>
<evidence type="ECO:0000259" key="10">
    <source>
        <dbReference type="PROSITE" id="PS51192"/>
    </source>
</evidence>
<keyword evidence="4 12" id="KW-0347">Helicase</keyword>
<dbReference type="GO" id="GO:0006281">
    <property type="term" value="P:DNA repair"/>
    <property type="evidence" value="ECO:0007669"/>
    <property type="project" value="UniProtKB-KW"/>
</dbReference>
<keyword evidence="13" id="KW-1185">Reference proteome</keyword>
<dbReference type="SMART" id="SM00490">
    <property type="entry name" value="HELICc"/>
    <property type="match status" value="1"/>
</dbReference>
<dbReference type="Pfam" id="PF00271">
    <property type="entry name" value="Helicase_C"/>
    <property type="match status" value="1"/>
</dbReference>
<dbReference type="GO" id="GO:0005524">
    <property type="term" value="F:ATP binding"/>
    <property type="evidence" value="ECO:0007669"/>
    <property type="project" value="UniProtKB-KW"/>
</dbReference>
<dbReference type="RefSeq" id="WP_100511355.1">
    <property type="nucleotide sequence ID" value="NZ_PEBI01000004.1"/>
</dbReference>
<gene>
    <name evidence="12" type="ORF">CS006_08305</name>
</gene>
<dbReference type="GO" id="GO:0003677">
    <property type="term" value="F:DNA binding"/>
    <property type="evidence" value="ECO:0007669"/>
    <property type="project" value="UniProtKB-KW"/>
</dbReference>
<dbReference type="Pfam" id="PF23234">
    <property type="entry name" value="WHD_4th_Lhr"/>
    <property type="match status" value="1"/>
</dbReference>
<dbReference type="GO" id="GO:0016887">
    <property type="term" value="F:ATP hydrolysis activity"/>
    <property type="evidence" value="ECO:0007669"/>
    <property type="project" value="TreeGrafter"/>
</dbReference>
<dbReference type="InterPro" id="IPR055369">
    <property type="entry name" value="WH2_Lhr"/>
</dbReference>
<dbReference type="NCBIfam" id="NF007284">
    <property type="entry name" value="PRK09751.1"/>
    <property type="match status" value="1"/>
</dbReference>
<dbReference type="SUPFAM" id="SSF52540">
    <property type="entry name" value="P-loop containing nucleoside triphosphate hydrolases"/>
    <property type="match status" value="1"/>
</dbReference>
<feature type="compositionally biased region" description="Low complexity" evidence="9">
    <location>
        <begin position="76"/>
        <end position="92"/>
    </location>
</feature>
<dbReference type="SMART" id="SM00487">
    <property type="entry name" value="DEXDc"/>
    <property type="match status" value="1"/>
</dbReference>
<dbReference type="Pfam" id="PF08494">
    <property type="entry name" value="DEAD_assoc"/>
    <property type="match status" value="1"/>
</dbReference>
<evidence type="ECO:0000256" key="3">
    <source>
        <dbReference type="ARBA" id="ARBA00022801"/>
    </source>
</evidence>
<feature type="domain" description="Helicase ATP-binding" evidence="10">
    <location>
        <begin position="37"/>
        <end position="253"/>
    </location>
</feature>
<dbReference type="InterPro" id="IPR013701">
    <property type="entry name" value="Lhr-like_DEAD/DEAH_assoc"/>
</dbReference>
<dbReference type="OrthoDB" id="9815222at2"/>
<dbReference type="InterPro" id="IPR011545">
    <property type="entry name" value="DEAD/DEAH_box_helicase_dom"/>
</dbReference>
<accession>A0A2M9H6V7</accession>
<dbReference type="EMBL" id="PEBI01000004">
    <property type="protein sequence ID" value="PJM72570.1"/>
    <property type="molecule type" value="Genomic_DNA"/>
</dbReference>
<comment type="caution">
    <text evidence="12">The sequence shown here is derived from an EMBL/GenBank/DDBJ whole genome shotgun (WGS) entry which is preliminary data.</text>
</comment>
<dbReference type="GO" id="GO:0004386">
    <property type="term" value="F:helicase activity"/>
    <property type="evidence" value="ECO:0007669"/>
    <property type="project" value="UniProtKB-KW"/>
</dbReference>
<name>A0A2M9H6V7_9BIFI</name>
<evidence type="ECO:0000256" key="6">
    <source>
        <dbReference type="ARBA" id="ARBA00023125"/>
    </source>
</evidence>
<dbReference type="PROSITE" id="PS51194">
    <property type="entry name" value="HELICASE_CTER"/>
    <property type="match status" value="1"/>
</dbReference>
<dbReference type="InterPro" id="IPR001650">
    <property type="entry name" value="Helicase_C-like"/>
</dbReference>
<dbReference type="Proteomes" id="UP000229095">
    <property type="component" value="Unassembled WGS sequence"/>
</dbReference>
<dbReference type="Gene3D" id="3.40.50.300">
    <property type="entry name" value="P-loop containing nucleotide triphosphate hydrolases"/>
    <property type="match status" value="2"/>
</dbReference>
<dbReference type="PANTHER" id="PTHR47962">
    <property type="entry name" value="ATP-DEPENDENT HELICASE LHR-RELATED-RELATED"/>
    <property type="match status" value="1"/>
</dbReference>
<dbReference type="InterPro" id="IPR014001">
    <property type="entry name" value="Helicase_ATP-bd"/>
</dbReference>
<evidence type="ECO:0000256" key="7">
    <source>
        <dbReference type="ARBA" id="ARBA00023204"/>
    </source>
</evidence>
<organism evidence="12 13">
    <name type="scientific">Bifidobacterium primatium</name>
    <dbReference type="NCBI Taxonomy" id="2045438"/>
    <lineage>
        <taxon>Bacteria</taxon>
        <taxon>Bacillati</taxon>
        <taxon>Actinomycetota</taxon>
        <taxon>Actinomycetes</taxon>
        <taxon>Bifidobacteriales</taxon>
        <taxon>Bifidobacteriaceae</taxon>
        <taxon>Bifidobacterium</taxon>
    </lineage>
</organism>
<dbReference type="InterPro" id="IPR055368">
    <property type="entry name" value="WH3_Lhr"/>
</dbReference>
<dbReference type="Pfam" id="PF00270">
    <property type="entry name" value="DEAD"/>
    <property type="match status" value="1"/>
</dbReference>
<keyword evidence="8" id="KW-0413">Isomerase</keyword>
<keyword evidence="2" id="KW-0227">DNA damage</keyword>
<evidence type="ECO:0000313" key="12">
    <source>
        <dbReference type="EMBL" id="PJM72570.1"/>
    </source>
</evidence>
<dbReference type="SMART" id="SM00382">
    <property type="entry name" value="AAA"/>
    <property type="match status" value="1"/>
</dbReference>
<keyword evidence="1" id="KW-0547">Nucleotide-binding</keyword>
<dbReference type="Pfam" id="PF23236">
    <property type="entry name" value="WHD_2nd_Lhr"/>
    <property type="match status" value="1"/>
</dbReference>
<dbReference type="Pfam" id="PF23235">
    <property type="entry name" value="WHD_3rd_Lhr"/>
    <property type="match status" value="1"/>
</dbReference>
<keyword evidence="6" id="KW-0238">DNA-binding</keyword>
<keyword evidence="7" id="KW-0234">DNA repair</keyword>
<feature type="domain" description="Helicase C-terminal" evidence="11">
    <location>
        <begin position="300"/>
        <end position="480"/>
    </location>
</feature>
<evidence type="ECO:0000256" key="9">
    <source>
        <dbReference type="SAM" id="MobiDB-lite"/>
    </source>
</evidence>
<dbReference type="PROSITE" id="PS51192">
    <property type="entry name" value="HELICASE_ATP_BIND_1"/>
    <property type="match status" value="1"/>
</dbReference>
<evidence type="ECO:0000256" key="4">
    <source>
        <dbReference type="ARBA" id="ARBA00022806"/>
    </source>
</evidence>
<sequence>MSEDKAADGAMSSFAEQTRRWFTATFGEPTEAQREAWPAIRSGDNVLVIAPTGSGKTLSAFLYAIDRMIRERTACDAASSDDIPSSDDVPSPGGVERDVRRSGVRVLYISPLKALGADVARNLTGPLDGIACEFEHDGGQRPNISVAMRSGDSTPQERRRIASHPPDILVTTPESLYLMLTSKARRILSGVDTVIIDEVHAIAGTKRGAHLAVSLERLDRLTGSPTQRIGLSATVRPADEAARFLGGNRPVTIVTPSQTPRYELKVIEPVRDMHDLASSSTDEDDDRKTGSIWPMVERSVLDAVLDHHTTLVFVNSRGLCEKLTARLNDLYAQRRHGPQPVEYGSSQHYAAVVGSSTMLVNDHDPDDTIAMAHHGSVSKDRRKQVEYDLKAGRLRCVVATSSLELGIDMGSVDLVIQISPPFSVASGLQRIGRADHRVGGVSHARFHPLTRRQILDTTAAVEAMRSGDIEAFAVPANPLDVLAQQTVAAAAMDPLDADDWYRTVRRGAPFADLPRTMFDAVLAMMSGAYSTEAFAAFRPILLWDRKTGTITARPGAQRLAVTSGGTIPDRGTYSVVLPDELAGNGPKRVGELDEEMVYESRVGDVITLGTSTWQIRQITHDRVIVLPAPGRTARLPFWHGDGDGRDAEFGRRLGDMTRELADGLDGTRFDEPTSERLTADGLDRNATDNLARLLHEQRAATGVIPDDRTLVVERCQDEDGDWRVLLHSPYGRRVHEPWAMGINARLRDRYGYEGQTVADDDGIVLRLPDTGQPMPGVDLFVFDPDDLEHTVRGEISGTALFAARFRECAARSLFMPRMNPGRRVPLWQQRLRAAQLQSAASGLRNFPLMLEAARECLQDVYDMPALRSLMDALNERRIDIEDVTVNTPSPFAQTLLFGYTGANMYQYDVPQAERSAAMLSMDVDVLAELLGNGDEDLTQVLDADVTADVERGLQCLSDGRRRHGMEGVADLLRTLGPLTAEEIAQRIDTGAGTGTVGNDADTAPIAQVNDMLETLHEARRAAPMPIGPHRYWATPEDRRRLDEDPDDLILRYARTHGPFLARDIAERFGLHLGQTRAELRYLAEEGRLLAGTFAAALVAMDGPDDAGERQYLHPDVFRILRSRSLAKARAAVRPVDAETYQSMVLAMQGVGCVGGERYEGPDGVLRVIEQLEGLALPAAMWETAVFPARVRDYRQPMLDELLASAETTWVGSHPGNSASATGSIAWYIAASAIMPTSSEPAEADPILERLHDGGAFHARQLVGDDGPSSFESHMRRLIWHGLITGSAFAPIRAQIGQASASKRHTATMKRPSVRRRRTAVARGSRRVADAPAYAEFGGLWSSVLAIAAGDGPENDRDRGTAGAQRAVATVDMLLDRYGIIAPSLVQMAGIDGGLTALYPVLKAMEERGDLVRGMFVEGLGASQFAKRRTVDALRRRAEERPQSVAAVDTLDPANLYGAILPWPTAHHDPGDLESRPASKPARREGTMTVIVDGSAVLYAAPRSHHLTALTSIDDAHERMLRRALTELAYALRRRYESTLFFADINGMPLTARTPIRTWMHAAGFTPAPQGMKLYP</sequence>
<feature type="region of interest" description="Disordered" evidence="9">
    <location>
        <begin position="76"/>
        <end position="97"/>
    </location>
</feature>
<reference evidence="12 13" key="1">
    <citation type="submission" date="2017-10" db="EMBL/GenBank/DDBJ databases">
        <title>Draft genome sequences of strains TRE 1, TRE 9, TRE H and TRI 7, isolated from tamarins, belonging to four potential novel Bifidobacterium species.</title>
        <authorList>
            <person name="Mattarelli P."/>
            <person name="Modesto M."/>
            <person name="Puglisi E."/>
            <person name="Morelli L."/>
            <person name="Spezio C."/>
            <person name="Bonetti A."/>
            <person name="Sandri C."/>
        </authorList>
    </citation>
    <scope>NUCLEOTIDE SEQUENCE [LARGE SCALE GENOMIC DNA]</scope>
    <source>
        <strain evidence="13">TRE1</strain>
    </source>
</reference>
<keyword evidence="5" id="KW-0067">ATP-binding</keyword>
<evidence type="ECO:0000313" key="13">
    <source>
        <dbReference type="Proteomes" id="UP000229095"/>
    </source>
</evidence>
<dbReference type="PANTHER" id="PTHR47962:SF5">
    <property type="entry name" value="ATP-DEPENDENT HELICASE LHR-RELATED"/>
    <property type="match status" value="1"/>
</dbReference>
<dbReference type="InterPro" id="IPR045628">
    <property type="entry name" value="Lhr_WH_dom"/>
</dbReference>
<dbReference type="Pfam" id="PF19306">
    <property type="entry name" value="WHD_Lhr"/>
    <property type="match status" value="1"/>
</dbReference>
<dbReference type="CDD" id="cd17922">
    <property type="entry name" value="DEXHc_LHR-like"/>
    <property type="match status" value="1"/>
</dbReference>
<proteinExistence type="predicted"/>
<evidence type="ECO:0000259" key="11">
    <source>
        <dbReference type="PROSITE" id="PS51194"/>
    </source>
</evidence>
<dbReference type="InterPro" id="IPR027417">
    <property type="entry name" value="P-loop_NTPase"/>
</dbReference>
<dbReference type="InterPro" id="IPR003593">
    <property type="entry name" value="AAA+_ATPase"/>
</dbReference>